<protein>
    <submittedName>
        <fullName evidence="1">Uncharacterized protein</fullName>
    </submittedName>
</protein>
<name>A0A319DAV2_9EURO</name>
<evidence type="ECO:0000313" key="2">
    <source>
        <dbReference type="Proteomes" id="UP000247810"/>
    </source>
</evidence>
<proteinExistence type="predicted"/>
<dbReference type="Proteomes" id="UP000247810">
    <property type="component" value="Unassembled WGS sequence"/>
</dbReference>
<accession>A0A319DAV2</accession>
<sequence>MWSVETAVARSRRELLPDVGTCGILIEGRQSDRQVELGLQRLARLSGPNGSAFGWRAIHLGSRLAPACAPPFIAPGPTSLPRARTMGAGIPPHPARPGIRNSEGRDRSSPATTLLQRLILDCVMHNLANSLASTVAMKKCRITTVPAVHAAPLDRSRTGCWVCWRHAIL</sequence>
<reference evidence="1 2" key="1">
    <citation type="submission" date="2018-02" db="EMBL/GenBank/DDBJ databases">
        <title>The genomes of Aspergillus section Nigri reveals drivers in fungal speciation.</title>
        <authorList>
            <consortium name="DOE Joint Genome Institute"/>
            <person name="Vesth T.C."/>
            <person name="Nybo J."/>
            <person name="Theobald S."/>
            <person name="Brandl J."/>
            <person name="Frisvad J.C."/>
            <person name="Nielsen K.F."/>
            <person name="Lyhne E.K."/>
            <person name="Kogle M.E."/>
            <person name="Kuo A."/>
            <person name="Riley R."/>
            <person name="Clum A."/>
            <person name="Nolan M."/>
            <person name="Lipzen A."/>
            <person name="Salamov A."/>
            <person name="Henrissat B."/>
            <person name="Wiebenga A."/>
            <person name="De vries R.P."/>
            <person name="Grigoriev I.V."/>
            <person name="Mortensen U.H."/>
            <person name="Andersen M.R."/>
            <person name="Baker S.E."/>
        </authorList>
    </citation>
    <scope>NUCLEOTIDE SEQUENCE [LARGE SCALE GENOMIC DNA]</scope>
    <source>
        <strain evidence="1 2">CBS 707.79</strain>
    </source>
</reference>
<keyword evidence="2" id="KW-1185">Reference proteome</keyword>
<dbReference type="VEuPathDB" id="FungiDB:BO71DRAFT_48166"/>
<organism evidence="1 2">
    <name type="scientific">Aspergillus ellipticus CBS 707.79</name>
    <dbReference type="NCBI Taxonomy" id="1448320"/>
    <lineage>
        <taxon>Eukaryota</taxon>
        <taxon>Fungi</taxon>
        <taxon>Dikarya</taxon>
        <taxon>Ascomycota</taxon>
        <taxon>Pezizomycotina</taxon>
        <taxon>Eurotiomycetes</taxon>
        <taxon>Eurotiomycetidae</taxon>
        <taxon>Eurotiales</taxon>
        <taxon>Aspergillaceae</taxon>
        <taxon>Aspergillus</taxon>
        <taxon>Aspergillus subgen. Circumdati</taxon>
    </lineage>
</organism>
<dbReference type="AlphaFoldDB" id="A0A319DAV2"/>
<evidence type="ECO:0000313" key="1">
    <source>
        <dbReference type="EMBL" id="PYH91497.1"/>
    </source>
</evidence>
<dbReference type="EMBL" id="KZ825944">
    <property type="protein sequence ID" value="PYH91497.1"/>
    <property type="molecule type" value="Genomic_DNA"/>
</dbReference>
<gene>
    <name evidence="1" type="ORF">BO71DRAFT_48166</name>
</gene>